<feature type="transmembrane region" description="Helical" evidence="1">
    <location>
        <begin position="20"/>
        <end position="40"/>
    </location>
</feature>
<protein>
    <submittedName>
        <fullName evidence="2">Uncharacterized protein</fullName>
    </submittedName>
</protein>
<evidence type="ECO:0000256" key="1">
    <source>
        <dbReference type="SAM" id="Phobius"/>
    </source>
</evidence>
<keyword evidence="1" id="KW-1133">Transmembrane helix</keyword>
<keyword evidence="1" id="KW-0812">Transmembrane</keyword>
<organism evidence="2">
    <name type="scientific">Rhizophora mucronata</name>
    <name type="common">Asiatic mangrove</name>
    <dbReference type="NCBI Taxonomy" id="61149"/>
    <lineage>
        <taxon>Eukaryota</taxon>
        <taxon>Viridiplantae</taxon>
        <taxon>Streptophyta</taxon>
        <taxon>Embryophyta</taxon>
        <taxon>Tracheophyta</taxon>
        <taxon>Spermatophyta</taxon>
        <taxon>Magnoliopsida</taxon>
        <taxon>eudicotyledons</taxon>
        <taxon>Gunneridae</taxon>
        <taxon>Pentapetalae</taxon>
        <taxon>rosids</taxon>
        <taxon>fabids</taxon>
        <taxon>Malpighiales</taxon>
        <taxon>Rhizophoraceae</taxon>
        <taxon>Rhizophora</taxon>
    </lineage>
</organism>
<reference evidence="2" key="1">
    <citation type="submission" date="2018-02" db="EMBL/GenBank/DDBJ databases">
        <title>Rhizophora mucronata_Transcriptome.</title>
        <authorList>
            <person name="Meera S.P."/>
            <person name="Sreeshan A."/>
            <person name="Augustine A."/>
        </authorList>
    </citation>
    <scope>NUCLEOTIDE SEQUENCE</scope>
    <source>
        <tissue evidence="2">Leaf</tissue>
    </source>
</reference>
<name>A0A2P2MI90_RHIMU</name>
<evidence type="ECO:0000313" key="2">
    <source>
        <dbReference type="EMBL" id="MBX29960.1"/>
    </source>
</evidence>
<dbReference type="EMBL" id="GGEC01049476">
    <property type="protein sequence ID" value="MBX29960.1"/>
    <property type="molecule type" value="Transcribed_RNA"/>
</dbReference>
<accession>A0A2P2MI90</accession>
<sequence length="74" mass="8791">MHKFISLSQVTPRLFSTPYPVVLLSPFYLHLCISYHLCYLQHKIHMAYHPFLSRIISVFYNKCKIIVFKAFANN</sequence>
<keyword evidence="1" id="KW-0472">Membrane</keyword>
<proteinExistence type="predicted"/>
<dbReference type="AlphaFoldDB" id="A0A2P2MI90"/>